<dbReference type="EMBL" id="MFAZ01000007">
    <property type="protein sequence ID" value="OGD87911.1"/>
    <property type="molecule type" value="Genomic_DNA"/>
</dbReference>
<evidence type="ECO:0000313" key="3">
    <source>
        <dbReference type="Proteomes" id="UP000179102"/>
    </source>
</evidence>
<keyword evidence="1" id="KW-1133">Transmembrane helix</keyword>
<keyword evidence="1" id="KW-0812">Transmembrane</keyword>
<evidence type="ECO:0000313" key="2">
    <source>
        <dbReference type="EMBL" id="OGD87911.1"/>
    </source>
</evidence>
<organism evidence="2 3">
    <name type="scientific">Candidatus Curtissbacteria bacterium RIFCSPHIGHO2_01_FULL_41_11</name>
    <dbReference type="NCBI Taxonomy" id="1797711"/>
    <lineage>
        <taxon>Bacteria</taxon>
        <taxon>Candidatus Curtissiibacteriota</taxon>
    </lineage>
</organism>
<dbReference type="STRING" id="1797711.A2870_03965"/>
<evidence type="ECO:0000256" key="1">
    <source>
        <dbReference type="SAM" id="Phobius"/>
    </source>
</evidence>
<feature type="transmembrane region" description="Helical" evidence="1">
    <location>
        <begin position="143"/>
        <end position="161"/>
    </location>
</feature>
<feature type="transmembrane region" description="Helical" evidence="1">
    <location>
        <begin position="66"/>
        <end position="89"/>
    </location>
</feature>
<accession>A0A1F5G7S9</accession>
<dbReference type="Proteomes" id="UP000179102">
    <property type="component" value="Unassembled WGS sequence"/>
</dbReference>
<keyword evidence="1" id="KW-0472">Membrane</keyword>
<feature type="transmembrane region" description="Helical" evidence="1">
    <location>
        <begin position="188"/>
        <end position="208"/>
    </location>
</feature>
<name>A0A1F5G7S9_9BACT</name>
<reference evidence="2 3" key="1">
    <citation type="journal article" date="2016" name="Nat. Commun.">
        <title>Thousands of microbial genomes shed light on interconnected biogeochemical processes in an aquifer system.</title>
        <authorList>
            <person name="Anantharaman K."/>
            <person name="Brown C.T."/>
            <person name="Hug L.A."/>
            <person name="Sharon I."/>
            <person name="Castelle C.J."/>
            <person name="Probst A.J."/>
            <person name="Thomas B.C."/>
            <person name="Singh A."/>
            <person name="Wilkins M.J."/>
            <person name="Karaoz U."/>
            <person name="Brodie E.L."/>
            <person name="Williams K.H."/>
            <person name="Hubbard S.S."/>
            <person name="Banfield J.F."/>
        </authorList>
    </citation>
    <scope>NUCLEOTIDE SEQUENCE [LARGE SCALE GENOMIC DNA]</scope>
</reference>
<feature type="transmembrane region" description="Helical" evidence="1">
    <location>
        <begin position="110"/>
        <end position="137"/>
    </location>
</feature>
<proteinExistence type="predicted"/>
<comment type="caution">
    <text evidence="2">The sequence shown here is derived from an EMBL/GenBank/DDBJ whole genome shotgun (WGS) entry which is preliminary data.</text>
</comment>
<gene>
    <name evidence="2" type="ORF">A2870_03965</name>
</gene>
<sequence>MTAPKLKFKFRIKFKKVIDRFLTVVFYGSIGFAASLFLFLVLYWVLRLDSSITALIDETSPEPFYFLTYVGLTIATIILFGVNASLFIYRVRRYGLPKFRNQTGTGLGSFAAVAASACPVCGSTLLSVAGIAGGLAAFPFQGLELKAVSFGLMTLPVFLTARDIKRKGCAGEVCPVPRNASFSRRDRMWLANIILAIVLISTVLWNSLKYEPVIVNAFYPPAQLGTSKYSALQAQIEDKLFPDGGVKTQIAVGDTVVRMVNLGIIDLPKMREQYEARGGIPQEIMDLLTRPSTEPLVITAQNQQWLVTILWPLGLANRLDINRDSPIAGKKLFNFASTGGWTLGREKNGGAYFNKYDLVPLSEEQEQRVRAIAESTFRPCCGNSTFFQDCNHGSAAMGIIALGVSQGLTDEDIFRNVLYFNSFWFSQSYLETALYFKEIKGQDWESVDPKMILSSDYSSGGGWAKNVHAEVAKIPELAPMKHGGSGCGV</sequence>
<protein>
    <submittedName>
        <fullName evidence="2">Uncharacterized protein</fullName>
    </submittedName>
</protein>
<dbReference type="AlphaFoldDB" id="A0A1F5G7S9"/>
<feature type="transmembrane region" description="Helical" evidence="1">
    <location>
        <begin position="21"/>
        <end position="46"/>
    </location>
</feature>